<feature type="transmembrane region" description="Helical" evidence="11">
    <location>
        <begin position="130"/>
        <end position="149"/>
    </location>
</feature>
<dbReference type="PANTHER" id="PTHR22777">
    <property type="entry name" value="HEMOLYSIN-RELATED"/>
    <property type="match status" value="1"/>
</dbReference>
<comment type="similarity">
    <text evidence="2">Belongs to the UPF0053 family.</text>
</comment>
<keyword evidence="6 10" id="KW-1133">Transmembrane helix</keyword>
<sequence>MDSISTSVLFMILGILILCSAYFSGSETGIMSINRIRLRHLAKENHRAAKRVNKLLSRPDRLIGLILIGNNLVNIAAAQVATIIGIRLYGDLGIAIATGILTLVVLIFAEITPKTLAALYPERVAFPSSIILKGLLKILFPFVVVVNWMTNGILRLFGISAAQIDEHSMSKEELKTVLNESGALIPARHQSMLTSILDLEQVTVEDIMIPRNEIVAIDINDDWKLISKQLTHAQHTRVLLYRDQIDDAVGFIHSRDALRLLTKEQFDKSSLLRAVREIYFIPEGTSLNTQLFKFQQSKERIGLVVDEYGDIQGLVTLEDILEEVVGDFTTTQTRTPSEEVVSQDDGSFLVDGGANVRDLNKEMDWEFPLDGPKTLSGLIVEYLEDIPDANLSLRIAGYPIEVVEVKENMIKLVRIQVNKRKL</sequence>
<comment type="caution">
    <text evidence="14">The sequence shown here is derived from an EMBL/GenBank/DDBJ whole genome shotgun (WGS) entry which is preliminary data.</text>
</comment>
<keyword evidence="7 9" id="KW-0129">CBS domain</keyword>
<evidence type="ECO:0000256" key="11">
    <source>
        <dbReference type="SAM" id="Phobius"/>
    </source>
</evidence>
<proteinExistence type="inferred from homology"/>
<dbReference type="Pfam" id="PF01595">
    <property type="entry name" value="CNNM"/>
    <property type="match status" value="1"/>
</dbReference>
<dbReference type="PROSITE" id="PS51371">
    <property type="entry name" value="CBS"/>
    <property type="match status" value="1"/>
</dbReference>
<evidence type="ECO:0000256" key="1">
    <source>
        <dbReference type="ARBA" id="ARBA00004651"/>
    </source>
</evidence>
<dbReference type="Proteomes" id="UP000570493">
    <property type="component" value="Unassembled WGS sequence"/>
</dbReference>
<dbReference type="PANTHER" id="PTHR22777:SF32">
    <property type="entry name" value="UPF0053 INNER MEMBRANE PROTEIN YFJD"/>
    <property type="match status" value="1"/>
</dbReference>
<evidence type="ECO:0000313" key="15">
    <source>
        <dbReference type="Proteomes" id="UP000570493"/>
    </source>
</evidence>
<reference evidence="14" key="1">
    <citation type="submission" date="2020-04" db="EMBL/GenBank/DDBJ databases">
        <title>Genome Sequencing for Pseudoaltermonas arctica.</title>
        <authorList>
            <person name="Elkins N.S."/>
        </authorList>
    </citation>
    <scope>NUCLEOTIDE SEQUENCE [LARGE SCALE GENOMIC DNA]</scope>
    <source>
        <strain evidence="14">NEC-BIFX-2020_0012</strain>
    </source>
</reference>
<evidence type="ECO:0000256" key="8">
    <source>
        <dbReference type="ARBA" id="ARBA00023136"/>
    </source>
</evidence>
<feature type="domain" description="CNNM transmembrane" evidence="13">
    <location>
        <begin position="2"/>
        <end position="192"/>
    </location>
</feature>
<dbReference type="InterPro" id="IPR046342">
    <property type="entry name" value="CBS_dom_sf"/>
</dbReference>
<evidence type="ECO:0000256" key="2">
    <source>
        <dbReference type="ARBA" id="ARBA00006337"/>
    </source>
</evidence>
<evidence type="ECO:0000313" key="14">
    <source>
        <dbReference type="EMBL" id="NMM41867.1"/>
    </source>
</evidence>
<keyword evidence="8 10" id="KW-0472">Membrane</keyword>
<dbReference type="InterPro" id="IPR000644">
    <property type="entry name" value="CBS_dom"/>
</dbReference>
<comment type="subcellular location">
    <subcellularLocation>
        <location evidence="1">Cell membrane</location>
        <topology evidence="1">Multi-pass membrane protein</topology>
    </subcellularLocation>
</comment>
<evidence type="ECO:0000256" key="7">
    <source>
        <dbReference type="ARBA" id="ARBA00023122"/>
    </source>
</evidence>
<dbReference type="FunFam" id="3.30.465.10:FF:000010">
    <property type="entry name" value="DUF21 domain-containing protein"/>
    <property type="match status" value="1"/>
</dbReference>
<dbReference type="PROSITE" id="PS51846">
    <property type="entry name" value="CNNM"/>
    <property type="match status" value="1"/>
</dbReference>
<dbReference type="Pfam" id="PF00571">
    <property type="entry name" value="CBS"/>
    <property type="match status" value="1"/>
</dbReference>
<dbReference type="CDD" id="cd04590">
    <property type="entry name" value="CBS_pair_CorC_HlyC_assoc"/>
    <property type="match status" value="1"/>
</dbReference>
<evidence type="ECO:0000256" key="3">
    <source>
        <dbReference type="ARBA" id="ARBA00022475"/>
    </source>
</evidence>
<evidence type="ECO:0000256" key="5">
    <source>
        <dbReference type="ARBA" id="ARBA00022737"/>
    </source>
</evidence>
<gene>
    <name evidence="14" type="ORF">HHO47_13840</name>
</gene>
<dbReference type="GO" id="GO:0050660">
    <property type="term" value="F:flavin adenine dinucleotide binding"/>
    <property type="evidence" value="ECO:0007669"/>
    <property type="project" value="InterPro"/>
</dbReference>
<keyword evidence="3" id="KW-1003">Cell membrane</keyword>
<keyword evidence="4 10" id="KW-0812">Transmembrane</keyword>
<name>A0A7Y0DUH4_9GAMM</name>
<evidence type="ECO:0000256" key="9">
    <source>
        <dbReference type="PROSITE-ProRule" id="PRU00703"/>
    </source>
</evidence>
<protein>
    <submittedName>
        <fullName evidence="14">DUF21 domain-containing protein</fullName>
    </submittedName>
</protein>
<dbReference type="Gene3D" id="3.10.580.10">
    <property type="entry name" value="CBS-domain"/>
    <property type="match status" value="1"/>
</dbReference>
<feature type="transmembrane region" description="Helical" evidence="11">
    <location>
        <begin position="62"/>
        <end position="86"/>
    </location>
</feature>
<dbReference type="NCBIfam" id="NF008604">
    <property type="entry name" value="PRK11573.1"/>
    <property type="match status" value="1"/>
</dbReference>
<organism evidence="14 15">
    <name type="scientific">Pseudoalteromonas arctica</name>
    <dbReference type="NCBI Taxonomy" id="394751"/>
    <lineage>
        <taxon>Bacteria</taxon>
        <taxon>Pseudomonadati</taxon>
        <taxon>Pseudomonadota</taxon>
        <taxon>Gammaproteobacteria</taxon>
        <taxon>Alteromonadales</taxon>
        <taxon>Pseudoalteromonadaceae</taxon>
        <taxon>Pseudoalteromonas</taxon>
    </lineage>
</organism>
<evidence type="ECO:0000259" key="13">
    <source>
        <dbReference type="PROSITE" id="PS51846"/>
    </source>
</evidence>
<evidence type="ECO:0000256" key="4">
    <source>
        <dbReference type="ARBA" id="ARBA00022692"/>
    </source>
</evidence>
<accession>A0A7Y0DUH4</accession>
<dbReference type="SUPFAM" id="SSF54631">
    <property type="entry name" value="CBS-domain pair"/>
    <property type="match status" value="1"/>
</dbReference>
<evidence type="ECO:0000259" key="12">
    <source>
        <dbReference type="PROSITE" id="PS51371"/>
    </source>
</evidence>
<dbReference type="InterPro" id="IPR002550">
    <property type="entry name" value="CNNM"/>
</dbReference>
<dbReference type="SUPFAM" id="SSF56176">
    <property type="entry name" value="FAD-binding/transporter-associated domain-like"/>
    <property type="match status" value="1"/>
</dbReference>
<feature type="transmembrane region" description="Helical" evidence="11">
    <location>
        <begin position="92"/>
        <end position="109"/>
    </location>
</feature>
<feature type="transmembrane region" description="Helical" evidence="11">
    <location>
        <begin position="6"/>
        <end position="25"/>
    </location>
</feature>
<dbReference type="InterPro" id="IPR044751">
    <property type="entry name" value="Ion_transp-like_CBS"/>
</dbReference>
<dbReference type="AlphaFoldDB" id="A0A7Y0DUH4"/>
<dbReference type="RefSeq" id="WP_169020826.1">
    <property type="nucleotide sequence ID" value="NZ_JABBMT010000024.1"/>
</dbReference>
<evidence type="ECO:0000256" key="10">
    <source>
        <dbReference type="PROSITE-ProRule" id="PRU01193"/>
    </source>
</evidence>
<feature type="domain" description="CBS" evidence="12">
    <location>
        <begin position="274"/>
        <end position="330"/>
    </location>
</feature>
<evidence type="ECO:0000256" key="6">
    <source>
        <dbReference type="ARBA" id="ARBA00022989"/>
    </source>
</evidence>
<keyword evidence="15" id="KW-1185">Reference proteome</keyword>
<dbReference type="Gene3D" id="3.30.465.10">
    <property type="match status" value="1"/>
</dbReference>
<dbReference type="GO" id="GO:0005886">
    <property type="term" value="C:plasma membrane"/>
    <property type="evidence" value="ECO:0007669"/>
    <property type="project" value="UniProtKB-SubCell"/>
</dbReference>
<keyword evidence="5" id="KW-0677">Repeat</keyword>
<dbReference type="InterPro" id="IPR005170">
    <property type="entry name" value="Transptr-assoc_dom"/>
</dbReference>
<dbReference type="InterPro" id="IPR036318">
    <property type="entry name" value="FAD-bd_PCMH-like_sf"/>
</dbReference>
<dbReference type="SMART" id="SM01091">
    <property type="entry name" value="CorC_HlyC"/>
    <property type="match status" value="1"/>
</dbReference>
<dbReference type="Pfam" id="PF03471">
    <property type="entry name" value="CorC_HlyC"/>
    <property type="match status" value="1"/>
</dbReference>
<dbReference type="EMBL" id="JABBMT010000024">
    <property type="protein sequence ID" value="NMM41867.1"/>
    <property type="molecule type" value="Genomic_DNA"/>
</dbReference>
<dbReference type="InterPro" id="IPR016169">
    <property type="entry name" value="FAD-bd_PCMH_sub2"/>
</dbReference>